<dbReference type="Pfam" id="PF08713">
    <property type="entry name" value="DNA_alkylation"/>
    <property type="match status" value="1"/>
</dbReference>
<dbReference type="Proteomes" id="UP001256711">
    <property type="component" value="Unassembled WGS sequence"/>
</dbReference>
<dbReference type="PANTHER" id="PTHR34070:SF1">
    <property type="entry name" value="DNA ALKYLATION REPAIR PROTEIN"/>
    <property type="match status" value="1"/>
</dbReference>
<evidence type="ECO:0000313" key="1">
    <source>
        <dbReference type="EMBL" id="MDT2810350.1"/>
    </source>
</evidence>
<comment type="caution">
    <text evidence="1">The sequence shown here is derived from an EMBL/GenBank/DDBJ whole genome shotgun (WGS) entry which is preliminary data.</text>
</comment>
<reference evidence="1" key="1">
    <citation type="submission" date="2023-03" db="EMBL/GenBank/DDBJ databases">
        <authorList>
            <person name="Shen W."/>
            <person name="Cai J."/>
        </authorList>
    </citation>
    <scope>NUCLEOTIDE SEQUENCE</scope>
    <source>
        <strain evidence="1">B226-2</strain>
    </source>
</reference>
<dbReference type="RefSeq" id="WP_311835427.1">
    <property type="nucleotide sequence ID" value="NZ_JARQBJ010000003.1"/>
</dbReference>
<dbReference type="CDD" id="cd07064">
    <property type="entry name" value="AlkD_like_1"/>
    <property type="match status" value="1"/>
</dbReference>
<dbReference type="Gene3D" id="1.20.1660.10">
    <property type="entry name" value="Hypothetical protein (EF3068)"/>
    <property type="match status" value="1"/>
</dbReference>
<dbReference type="InterPro" id="IPR016024">
    <property type="entry name" value="ARM-type_fold"/>
</dbReference>
<sequence>MTEEWPRFFPFEPENAYKMAAYMKNHFPFLGVSAPERKKLEAPWLKKSKQWEWPKLCSAIQFYFHQPEREYQYFAIDLAQRNYQRLTIEQLHELLPLVGEKTWWDSIDAWRKVYSDWCYAHPANLTEVFGWFYGQEDFWLRRVGINLQLKFKEQTDTDLLQKALDADRTTPEFFIQKAIGWSLREYSKTNPEWVQVFCTSQPPLSPLALREGRKYLPK</sequence>
<gene>
    <name evidence="1" type="ORF">P7H43_07630</name>
</gene>
<dbReference type="SUPFAM" id="SSF48371">
    <property type="entry name" value="ARM repeat"/>
    <property type="match status" value="1"/>
</dbReference>
<dbReference type="PANTHER" id="PTHR34070">
    <property type="entry name" value="ARMADILLO-TYPE FOLD"/>
    <property type="match status" value="1"/>
</dbReference>
<accession>A0AAW8TVZ3</accession>
<evidence type="ECO:0000313" key="2">
    <source>
        <dbReference type="Proteomes" id="UP001256711"/>
    </source>
</evidence>
<protein>
    <submittedName>
        <fullName evidence="1">DNA alkylation repair protein</fullName>
    </submittedName>
</protein>
<proteinExistence type="predicted"/>
<name>A0AAW8TVZ3_9ENTE</name>
<dbReference type="Gene3D" id="1.25.40.290">
    <property type="entry name" value="ARM repeat domains"/>
    <property type="match status" value="1"/>
</dbReference>
<organism evidence="1 2">
    <name type="scientific">Enterococcus asini</name>
    <dbReference type="NCBI Taxonomy" id="57732"/>
    <lineage>
        <taxon>Bacteria</taxon>
        <taxon>Bacillati</taxon>
        <taxon>Bacillota</taxon>
        <taxon>Bacilli</taxon>
        <taxon>Lactobacillales</taxon>
        <taxon>Enterococcaceae</taxon>
        <taxon>Enterococcus</taxon>
    </lineage>
</organism>
<dbReference type="EMBL" id="JARQBJ010000003">
    <property type="protein sequence ID" value="MDT2810350.1"/>
    <property type="molecule type" value="Genomic_DNA"/>
</dbReference>
<dbReference type="InterPro" id="IPR014825">
    <property type="entry name" value="DNA_alkylation"/>
</dbReference>
<dbReference type="AlphaFoldDB" id="A0AAW8TVZ3"/>